<organism evidence="9 10">
    <name type="scientific">Oceaniferula marina</name>
    <dbReference type="NCBI Taxonomy" id="2748318"/>
    <lineage>
        <taxon>Bacteria</taxon>
        <taxon>Pseudomonadati</taxon>
        <taxon>Verrucomicrobiota</taxon>
        <taxon>Verrucomicrobiia</taxon>
        <taxon>Verrucomicrobiales</taxon>
        <taxon>Verrucomicrobiaceae</taxon>
        <taxon>Oceaniferula</taxon>
    </lineage>
</organism>
<dbReference type="Pfam" id="PF07690">
    <property type="entry name" value="MFS_1"/>
    <property type="match status" value="1"/>
</dbReference>
<dbReference type="InterPro" id="IPR036259">
    <property type="entry name" value="MFS_trans_sf"/>
</dbReference>
<dbReference type="PANTHER" id="PTHR10434:SF15">
    <property type="entry name" value="PHOSPHOLIPID_GLYCEROL ACYLTRANSFERASE DOMAIN-CONTAINING PROTEIN"/>
    <property type="match status" value="1"/>
</dbReference>
<dbReference type="EMBL" id="JACBAZ010000008">
    <property type="protein sequence ID" value="NWK57228.1"/>
    <property type="molecule type" value="Genomic_DNA"/>
</dbReference>
<proteinExistence type="predicted"/>
<dbReference type="PANTHER" id="PTHR10434">
    <property type="entry name" value="1-ACYL-SN-GLYCEROL-3-PHOSPHATE ACYLTRANSFERASE"/>
    <property type="match status" value="1"/>
</dbReference>
<feature type="transmembrane region" description="Helical" evidence="7">
    <location>
        <begin position="378"/>
        <end position="401"/>
    </location>
</feature>
<dbReference type="CDD" id="cd07989">
    <property type="entry name" value="LPLAT_AGPAT-like"/>
    <property type="match status" value="1"/>
</dbReference>
<dbReference type="AlphaFoldDB" id="A0A851GHG3"/>
<dbReference type="Pfam" id="PF01553">
    <property type="entry name" value="Acyltransferase"/>
    <property type="match status" value="1"/>
</dbReference>
<gene>
    <name evidence="9" type="ORF">HW115_16515</name>
</gene>
<sequence>MTKMSESAGDQMPTRRNWASFWSLLTLQTQNAFNDKAAQFLLIPLAGALVFAAKDSGQEVGFLGQNMAHVLGALIVLPFILFAPVAGWLSDRFSKTHVIRGTLCMQLAVFALIVCAVGMQSLPLAVLGFFLLSVESVLLSPAKKGIVKELVGHSRLGFASGVLEMSVILSVCFGQIISGWWYDARRIDGHGIWEAAHGPLMIVGTAALASLALSFGVERVKPMGKRPFSAGILFEHFGQLKDLWHDRRIRLSSVGIAFFWGFAGFINLAAIQIGSDLSGGGGVGFGSENSWLMLAASGGIALGGVLASLICKRKIELGLVPVGGAVMVLGSLALALGPIERGWLMIWMAIAGGGGAMLLVPLNAYLQDVCPPEKRGRVLAGLNLLDCLAGFVAVVAQFAMVHFGVSYGLQFGALALVSVVVSCYSARILPQQLVRFVLLALFRSVYRVKTMNAERIPRQGGVMLAPNHVSYIDAFILSVACPRPIRFVLFDEYFEHPTVGRFVRLFDAIPISKTRAKEGLRLASESLRDGEVVCIFPEGQLTRTGSMNAFMRGFEMIARRAKCPVIPVAMDGLWGSIFSFERNRFIYKKPYSLQYGVRVNIGEPMDAKAATAEALRVQMGELRSEAMLTRPLLQDQKQWTSLPYQVLFAADPQYLEQACAVQGEATMEQVANALQMADVNAVTRGEVVMVDWDGFSGVRDLVAVMYPLVQGLKLVIVSGSQSGEEIEALAGEHGVSAFFGGERLARIWQDRQLPGNCYDFSEGACERAGDQSGRFAFPCLVRGRCVISMALPDPKAQTRINDHQDGHRAGTWGRVLPGFVARTSDTGLKIAGLSLPDDKVVLEDAGVDDSGFVQY</sequence>
<feature type="transmembrane region" description="Helical" evidence="7">
    <location>
        <begin position="251"/>
        <end position="271"/>
    </location>
</feature>
<dbReference type="Proteomes" id="UP000557872">
    <property type="component" value="Unassembled WGS sequence"/>
</dbReference>
<keyword evidence="4 7" id="KW-1133">Transmembrane helix</keyword>
<keyword evidence="5 7" id="KW-0472">Membrane</keyword>
<keyword evidence="3 7" id="KW-0812">Transmembrane</keyword>
<feature type="domain" description="Phospholipid/glycerol acyltransferase" evidence="8">
    <location>
        <begin position="462"/>
        <end position="573"/>
    </location>
</feature>
<keyword evidence="2" id="KW-0808">Transferase</keyword>
<dbReference type="SUPFAM" id="SSF103473">
    <property type="entry name" value="MFS general substrate transporter"/>
    <property type="match status" value="1"/>
</dbReference>
<reference evidence="9 10" key="1">
    <citation type="submission" date="2020-07" db="EMBL/GenBank/DDBJ databases">
        <title>Roseicoccus Jingziensis gen. nov., sp. nov., isolated from coastal seawater.</title>
        <authorList>
            <person name="Feng X."/>
        </authorList>
    </citation>
    <scope>NUCLEOTIDE SEQUENCE [LARGE SCALE GENOMIC DNA]</scope>
    <source>
        <strain evidence="9 10">N1E253</strain>
    </source>
</reference>
<evidence type="ECO:0000256" key="3">
    <source>
        <dbReference type="ARBA" id="ARBA00022692"/>
    </source>
</evidence>
<dbReference type="GO" id="GO:0003841">
    <property type="term" value="F:1-acylglycerol-3-phosphate O-acyltransferase activity"/>
    <property type="evidence" value="ECO:0007669"/>
    <property type="project" value="TreeGrafter"/>
</dbReference>
<feature type="transmembrane region" description="Helical" evidence="7">
    <location>
        <begin position="317"/>
        <end position="339"/>
    </location>
</feature>
<dbReference type="SUPFAM" id="SSF69593">
    <property type="entry name" value="Glycerol-3-phosphate (1)-acyltransferase"/>
    <property type="match status" value="1"/>
</dbReference>
<name>A0A851GHG3_9BACT</name>
<keyword evidence="10" id="KW-1185">Reference proteome</keyword>
<evidence type="ECO:0000259" key="8">
    <source>
        <dbReference type="SMART" id="SM00563"/>
    </source>
</evidence>
<protein>
    <submittedName>
        <fullName evidence="9">MFS transporter</fullName>
    </submittedName>
</protein>
<evidence type="ECO:0000256" key="5">
    <source>
        <dbReference type="ARBA" id="ARBA00023136"/>
    </source>
</evidence>
<dbReference type="GO" id="GO:0022857">
    <property type="term" value="F:transmembrane transporter activity"/>
    <property type="evidence" value="ECO:0007669"/>
    <property type="project" value="InterPro"/>
</dbReference>
<feature type="transmembrane region" description="Helical" evidence="7">
    <location>
        <begin position="197"/>
        <end position="217"/>
    </location>
</feature>
<comment type="caution">
    <text evidence="9">The sequence shown here is derived from an EMBL/GenBank/DDBJ whole genome shotgun (WGS) entry which is preliminary data.</text>
</comment>
<dbReference type="Gene3D" id="1.20.1250.20">
    <property type="entry name" value="MFS general substrate transporter like domains"/>
    <property type="match status" value="1"/>
</dbReference>
<keyword evidence="6" id="KW-0012">Acyltransferase</keyword>
<dbReference type="CDD" id="cd06173">
    <property type="entry name" value="MFS_MefA_like"/>
    <property type="match status" value="1"/>
</dbReference>
<evidence type="ECO:0000313" key="9">
    <source>
        <dbReference type="EMBL" id="NWK57228.1"/>
    </source>
</evidence>
<feature type="transmembrane region" description="Helical" evidence="7">
    <location>
        <begin position="291"/>
        <end position="310"/>
    </location>
</feature>
<feature type="transmembrane region" description="Helical" evidence="7">
    <location>
        <begin position="68"/>
        <end position="89"/>
    </location>
</feature>
<dbReference type="InterPro" id="IPR011701">
    <property type="entry name" value="MFS"/>
</dbReference>
<evidence type="ECO:0000256" key="6">
    <source>
        <dbReference type="ARBA" id="ARBA00023315"/>
    </source>
</evidence>
<evidence type="ECO:0000256" key="7">
    <source>
        <dbReference type="SAM" id="Phobius"/>
    </source>
</evidence>
<evidence type="ECO:0000256" key="4">
    <source>
        <dbReference type="ARBA" id="ARBA00022989"/>
    </source>
</evidence>
<evidence type="ECO:0000256" key="1">
    <source>
        <dbReference type="ARBA" id="ARBA00005189"/>
    </source>
</evidence>
<feature type="transmembrane region" description="Helical" evidence="7">
    <location>
        <begin position="345"/>
        <end position="366"/>
    </location>
</feature>
<evidence type="ECO:0000256" key="2">
    <source>
        <dbReference type="ARBA" id="ARBA00022679"/>
    </source>
</evidence>
<evidence type="ECO:0000313" key="10">
    <source>
        <dbReference type="Proteomes" id="UP000557872"/>
    </source>
</evidence>
<accession>A0A851GHG3</accession>
<dbReference type="GO" id="GO:0006654">
    <property type="term" value="P:phosphatidic acid biosynthetic process"/>
    <property type="evidence" value="ECO:0007669"/>
    <property type="project" value="TreeGrafter"/>
</dbReference>
<dbReference type="InterPro" id="IPR002123">
    <property type="entry name" value="Plipid/glycerol_acylTrfase"/>
</dbReference>
<dbReference type="SMART" id="SM00563">
    <property type="entry name" value="PlsC"/>
    <property type="match status" value="1"/>
</dbReference>
<comment type="pathway">
    <text evidence="1">Lipid metabolism.</text>
</comment>